<proteinExistence type="predicted"/>
<gene>
    <name evidence="1" type="ORF">HNR40_007782</name>
</gene>
<evidence type="ECO:0000313" key="1">
    <source>
        <dbReference type="EMBL" id="MBB5082287.1"/>
    </source>
</evidence>
<name>A0A7W8EKX7_9ACTN</name>
<keyword evidence="2" id="KW-1185">Reference proteome</keyword>
<protein>
    <submittedName>
        <fullName evidence="1">Uncharacterized protein</fullName>
    </submittedName>
</protein>
<comment type="caution">
    <text evidence="1">The sequence shown here is derived from an EMBL/GenBank/DDBJ whole genome shotgun (WGS) entry which is preliminary data.</text>
</comment>
<dbReference type="RefSeq" id="WP_184970391.1">
    <property type="nucleotide sequence ID" value="NZ_JACHIN010000013.1"/>
</dbReference>
<accession>A0A7W8EKX7</accession>
<dbReference type="Proteomes" id="UP000568380">
    <property type="component" value="Unassembled WGS sequence"/>
</dbReference>
<organism evidence="1 2">
    <name type="scientific">Nonomuraea endophytica</name>
    <dbReference type="NCBI Taxonomy" id="714136"/>
    <lineage>
        <taxon>Bacteria</taxon>
        <taxon>Bacillati</taxon>
        <taxon>Actinomycetota</taxon>
        <taxon>Actinomycetes</taxon>
        <taxon>Streptosporangiales</taxon>
        <taxon>Streptosporangiaceae</taxon>
        <taxon>Nonomuraea</taxon>
    </lineage>
</organism>
<reference evidence="1 2" key="1">
    <citation type="submission" date="2020-08" db="EMBL/GenBank/DDBJ databases">
        <title>Genomic Encyclopedia of Type Strains, Phase IV (KMG-IV): sequencing the most valuable type-strain genomes for metagenomic binning, comparative biology and taxonomic classification.</title>
        <authorList>
            <person name="Goeker M."/>
        </authorList>
    </citation>
    <scope>NUCLEOTIDE SEQUENCE [LARGE SCALE GENOMIC DNA]</scope>
    <source>
        <strain evidence="1 2">DSM 45385</strain>
    </source>
</reference>
<sequence length="126" mass="14303">MERPDLDKLITFEELVSRTREIILTSIPVVQEAVLAMEESMLADEKTPTEADYIYEVAVKSFESFVENGDDETIAAFLRMSERLLELESGLVTEDVDVYIAGNLRRNHPYLIRQAGPRLQALAADR</sequence>
<dbReference type="EMBL" id="JACHIN010000013">
    <property type="protein sequence ID" value="MBB5082287.1"/>
    <property type="molecule type" value="Genomic_DNA"/>
</dbReference>
<dbReference type="AlphaFoldDB" id="A0A7W8EKX7"/>
<evidence type="ECO:0000313" key="2">
    <source>
        <dbReference type="Proteomes" id="UP000568380"/>
    </source>
</evidence>